<accession>A0A1H2Y5B1</accession>
<feature type="transmembrane region" description="Helical" evidence="7">
    <location>
        <begin position="110"/>
        <end position="134"/>
    </location>
</feature>
<evidence type="ECO:0000256" key="3">
    <source>
        <dbReference type="ARBA" id="ARBA00022475"/>
    </source>
</evidence>
<dbReference type="AlphaFoldDB" id="A0A1H2Y5B1"/>
<gene>
    <name evidence="8" type="ORF">SAMN05216495_11056</name>
</gene>
<evidence type="ECO:0000256" key="1">
    <source>
        <dbReference type="ARBA" id="ARBA00004651"/>
    </source>
</evidence>
<feature type="transmembrane region" description="Helical" evidence="7">
    <location>
        <begin position="12"/>
        <end position="39"/>
    </location>
</feature>
<dbReference type="Pfam" id="PF02417">
    <property type="entry name" value="Chromate_transp"/>
    <property type="match status" value="1"/>
</dbReference>
<evidence type="ECO:0000256" key="6">
    <source>
        <dbReference type="ARBA" id="ARBA00023136"/>
    </source>
</evidence>
<evidence type="ECO:0000256" key="4">
    <source>
        <dbReference type="ARBA" id="ARBA00022692"/>
    </source>
</evidence>
<evidence type="ECO:0000313" key="8">
    <source>
        <dbReference type="EMBL" id="SDX00231.1"/>
    </source>
</evidence>
<feature type="transmembrane region" description="Helical" evidence="7">
    <location>
        <begin position="170"/>
        <end position="189"/>
    </location>
</feature>
<evidence type="ECO:0000256" key="2">
    <source>
        <dbReference type="ARBA" id="ARBA00005262"/>
    </source>
</evidence>
<name>A0A1H2Y5B1_ACIFE</name>
<keyword evidence="4 7" id="KW-0812">Transmembrane</keyword>
<keyword evidence="6 7" id="KW-0472">Membrane</keyword>
<proteinExistence type="inferred from homology"/>
<dbReference type="InterPro" id="IPR052518">
    <property type="entry name" value="CHR_Transporter"/>
</dbReference>
<keyword evidence="5 7" id="KW-1133">Transmembrane helix</keyword>
<comment type="subcellular location">
    <subcellularLocation>
        <location evidence="1">Cell membrane</location>
        <topology evidence="1">Multi-pass membrane protein</topology>
    </subcellularLocation>
</comment>
<dbReference type="Proteomes" id="UP000182379">
    <property type="component" value="Unassembled WGS sequence"/>
</dbReference>
<organism evidence="8 9">
    <name type="scientific">Acidaminococcus fermentans</name>
    <dbReference type="NCBI Taxonomy" id="905"/>
    <lineage>
        <taxon>Bacteria</taxon>
        <taxon>Bacillati</taxon>
        <taxon>Bacillota</taxon>
        <taxon>Negativicutes</taxon>
        <taxon>Acidaminococcales</taxon>
        <taxon>Acidaminococcaceae</taxon>
        <taxon>Acidaminococcus</taxon>
    </lineage>
</organism>
<evidence type="ECO:0000313" key="9">
    <source>
        <dbReference type="Proteomes" id="UP000182379"/>
    </source>
</evidence>
<dbReference type="PANTHER" id="PTHR43663">
    <property type="entry name" value="CHROMATE TRANSPORT PROTEIN-RELATED"/>
    <property type="match status" value="1"/>
</dbReference>
<dbReference type="GO" id="GO:0015109">
    <property type="term" value="F:chromate transmembrane transporter activity"/>
    <property type="evidence" value="ECO:0007669"/>
    <property type="project" value="InterPro"/>
</dbReference>
<evidence type="ECO:0000256" key="7">
    <source>
        <dbReference type="SAM" id="Phobius"/>
    </source>
</evidence>
<reference evidence="8 9" key="1">
    <citation type="submission" date="2016-10" db="EMBL/GenBank/DDBJ databases">
        <authorList>
            <person name="Varghese N."/>
            <person name="Submissions S."/>
        </authorList>
    </citation>
    <scope>NUCLEOTIDE SEQUENCE [LARGE SCALE GENOMIC DNA]</scope>
    <source>
        <strain evidence="8 9">WCC6</strain>
    </source>
</reference>
<dbReference type="RefSeq" id="WP_074706525.1">
    <property type="nucleotide sequence ID" value="NZ_CAMEFB010000001.1"/>
</dbReference>
<dbReference type="GO" id="GO:0005886">
    <property type="term" value="C:plasma membrane"/>
    <property type="evidence" value="ECO:0007669"/>
    <property type="project" value="UniProtKB-SubCell"/>
</dbReference>
<keyword evidence="3" id="KW-1003">Cell membrane</keyword>
<comment type="caution">
    <text evidence="8">The sequence shown here is derived from an EMBL/GenBank/DDBJ whole genome shotgun (WGS) entry which is preliminary data.</text>
</comment>
<comment type="similarity">
    <text evidence="2">Belongs to the chromate ion transporter (CHR) (TC 2.A.51) family.</text>
</comment>
<feature type="transmembrane region" description="Helical" evidence="7">
    <location>
        <begin position="146"/>
        <end position="163"/>
    </location>
</feature>
<evidence type="ECO:0000256" key="5">
    <source>
        <dbReference type="ARBA" id="ARBA00022989"/>
    </source>
</evidence>
<sequence length="190" mass="19796">MGLFLQLFTEFFKIGLFAIGGGMATIPFLAKLAIATGWFTETDLLNMIAISESTPGPIGVNSATAVGYHIAGFPGALDATLGLITPSVIIIIIVSQFLKKFGNSKYVKAVMYGLRAASAGLIAAAGLMVARVTLLHPEAWKTGNLAGLPNVRSILLALVLVFLTGKYKKIHPIAFLAASAVVGVVFGFAG</sequence>
<dbReference type="InterPro" id="IPR003370">
    <property type="entry name" value="Chromate_transpt"/>
</dbReference>
<dbReference type="PANTHER" id="PTHR43663:SF1">
    <property type="entry name" value="CHROMATE TRANSPORTER"/>
    <property type="match status" value="1"/>
</dbReference>
<dbReference type="EMBL" id="FNOP01000010">
    <property type="protein sequence ID" value="SDX00231.1"/>
    <property type="molecule type" value="Genomic_DNA"/>
</dbReference>
<protein>
    <submittedName>
        <fullName evidence="8">Chromate transporter</fullName>
    </submittedName>
</protein>
<feature type="transmembrane region" description="Helical" evidence="7">
    <location>
        <begin position="79"/>
        <end position="98"/>
    </location>
</feature>